<accession>A0A0C5GKN5</accession>
<organism evidence="9 10">
    <name type="scientific">Streptomyces cyaneogriseus subsp. noncyanogenus</name>
    <dbReference type="NCBI Taxonomy" id="477245"/>
    <lineage>
        <taxon>Bacteria</taxon>
        <taxon>Bacillati</taxon>
        <taxon>Actinomycetota</taxon>
        <taxon>Actinomycetes</taxon>
        <taxon>Kitasatosporales</taxon>
        <taxon>Streptomycetaceae</taxon>
        <taxon>Streptomyces</taxon>
    </lineage>
</organism>
<evidence type="ECO:0000256" key="5">
    <source>
        <dbReference type="ARBA" id="ARBA00022989"/>
    </source>
</evidence>
<evidence type="ECO:0000256" key="4">
    <source>
        <dbReference type="ARBA" id="ARBA00022692"/>
    </source>
</evidence>
<keyword evidence="5 7" id="KW-1133">Transmembrane helix</keyword>
<evidence type="ECO:0000259" key="8">
    <source>
        <dbReference type="PROSITE" id="PS50850"/>
    </source>
</evidence>
<feature type="transmembrane region" description="Helical" evidence="7">
    <location>
        <begin position="248"/>
        <end position="268"/>
    </location>
</feature>
<feature type="transmembrane region" description="Helical" evidence="7">
    <location>
        <begin position="165"/>
        <end position="186"/>
    </location>
</feature>
<name>A0A0C5GKN5_9ACTN</name>
<dbReference type="GO" id="GO:0005886">
    <property type="term" value="C:plasma membrane"/>
    <property type="evidence" value="ECO:0007669"/>
    <property type="project" value="UniProtKB-SubCell"/>
</dbReference>
<dbReference type="Proteomes" id="UP000032234">
    <property type="component" value="Chromosome"/>
</dbReference>
<feature type="transmembrane region" description="Helical" evidence="7">
    <location>
        <begin position="277"/>
        <end position="297"/>
    </location>
</feature>
<evidence type="ECO:0000256" key="6">
    <source>
        <dbReference type="ARBA" id="ARBA00023136"/>
    </source>
</evidence>
<dbReference type="AlphaFoldDB" id="A0A0C5GKN5"/>
<feature type="transmembrane region" description="Helical" evidence="7">
    <location>
        <begin position="207"/>
        <end position="228"/>
    </location>
</feature>
<dbReference type="PANTHER" id="PTHR23517">
    <property type="entry name" value="RESISTANCE PROTEIN MDTM, PUTATIVE-RELATED-RELATED"/>
    <property type="match status" value="1"/>
</dbReference>
<dbReference type="PATRIC" id="fig|477245.3.peg.6313"/>
<dbReference type="InterPro" id="IPR050171">
    <property type="entry name" value="MFS_Transporters"/>
</dbReference>
<evidence type="ECO:0000256" key="2">
    <source>
        <dbReference type="ARBA" id="ARBA00022448"/>
    </source>
</evidence>
<dbReference type="HOGENOM" id="CLU_038683_1_1_11"/>
<evidence type="ECO:0000256" key="3">
    <source>
        <dbReference type="ARBA" id="ARBA00022475"/>
    </source>
</evidence>
<feature type="transmembrane region" description="Helical" evidence="7">
    <location>
        <begin position="135"/>
        <end position="159"/>
    </location>
</feature>
<evidence type="ECO:0000313" key="9">
    <source>
        <dbReference type="EMBL" id="AJP04991.1"/>
    </source>
</evidence>
<dbReference type="GO" id="GO:0022857">
    <property type="term" value="F:transmembrane transporter activity"/>
    <property type="evidence" value="ECO:0007669"/>
    <property type="project" value="InterPro"/>
</dbReference>
<reference evidence="9 10" key="1">
    <citation type="submission" date="2015-02" db="EMBL/GenBank/DDBJ databases">
        <title>Genome sequence of thermotolerant Streptomyces cyaneogriseus subsp. Noncyanogenus NMWT1, the producer of nematocidal antibiotics nemadectin.</title>
        <authorList>
            <person name="Wang H."/>
            <person name="Li C."/>
            <person name="Xiang W."/>
            <person name="Wang X."/>
        </authorList>
    </citation>
    <scope>NUCLEOTIDE SEQUENCE [LARGE SCALE GENOMIC DNA]</scope>
    <source>
        <strain evidence="9 10">NMWT 1</strain>
    </source>
</reference>
<dbReference type="Pfam" id="PF07690">
    <property type="entry name" value="MFS_1"/>
    <property type="match status" value="1"/>
</dbReference>
<feature type="transmembrane region" description="Helical" evidence="7">
    <location>
        <begin position="367"/>
        <end position="388"/>
    </location>
</feature>
<keyword evidence="4 7" id="KW-0812">Transmembrane</keyword>
<feature type="transmembrane region" description="Helical" evidence="7">
    <location>
        <begin position="44"/>
        <end position="64"/>
    </location>
</feature>
<dbReference type="KEGG" id="scw:TU94_29670"/>
<dbReference type="EMBL" id="CP010849">
    <property type="protein sequence ID" value="AJP04991.1"/>
    <property type="molecule type" value="Genomic_DNA"/>
</dbReference>
<keyword evidence="6 7" id="KW-0472">Membrane</keyword>
<evidence type="ECO:0000256" key="1">
    <source>
        <dbReference type="ARBA" id="ARBA00004651"/>
    </source>
</evidence>
<feature type="transmembrane region" description="Helical" evidence="7">
    <location>
        <begin position="76"/>
        <end position="99"/>
    </location>
</feature>
<feature type="transmembrane region" description="Helical" evidence="7">
    <location>
        <begin position="12"/>
        <end position="32"/>
    </location>
</feature>
<evidence type="ECO:0000256" key="7">
    <source>
        <dbReference type="SAM" id="Phobius"/>
    </source>
</evidence>
<dbReference type="OrthoDB" id="3177957at2"/>
<dbReference type="InterPro" id="IPR036259">
    <property type="entry name" value="MFS_trans_sf"/>
</dbReference>
<keyword evidence="2" id="KW-0813">Transport</keyword>
<dbReference type="InterPro" id="IPR011701">
    <property type="entry name" value="MFS"/>
</dbReference>
<protein>
    <submittedName>
        <fullName evidence="9">MFS transporter</fullName>
    </submittedName>
</protein>
<dbReference type="InterPro" id="IPR005829">
    <property type="entry name" value="Sugar_transporter_CS"/>
</dbReference>
<feature type="transmembrane region" description="Helical" evidence="7">
    <location>
        <begin position="337"/>
        <end position="361"/>
    </location>
</feature>
<dbReference type="InterPro" id="IPR020846">
    <property type="entry name" value="MFS_dom"/>
</dbReference>
<gene>
    <name evidence="9" type="ORF">TU94_29670</name>
</gene>
<dbReference type="RefSeq" id="WP_044386294.1">
    <property type="nucleotide sequence ID" value="NZ_CP010849.1"/>
</dbReference>
<feature type="transmembrane region" description="Helical" evidence="7">
    <location>
        <begin position="303"/>
        <end position="325"/>
    </location>
</feature>
<proteinExistence type="predicted"/>
<keyword evidence="10" id="KW-1185">Reference proteome</keyword>
<dbReference type="Gene3D" id="1.20.1250.20">
    <property type="entry name" value="MFS general substrate transporter like domains"/>
    <property type="match status" value="1"/>
</dbReference>
<keyword evidence="3" id="KW-1003">Cell membrane</keyword>
<evidence type="ECO:0000313" key="10">
    <source>
        <dbReference type="Proteomes" id="UP000032234"/>
    </source>
</evidence>
<dbReference type="PROSITE" id="PS50850">
    <property type="entry name" value="MFS"/>
    <property type="match status" value="1"/>
</dbReference>
<feature type="transmembrane region" description="Helical" evidence="7">
    <location>
        <begin position="105"/>
        <end position="123"/>
    </location>
</feature>
<sequence length="402" mass="40725">MDGHLRGWRPCLLGGAVFAVCMAGTTLPTPLYGLYQEKFGFSELTVTVVYAVYAVGVIGMLLLAGDASDVVGRRPVLWWGLGFAAASAVCFLCATALGWLYAGRLLSGLSAGLFTGAATAYVMESAPPGGASRATFVATAANMGGLGCGPLLAGVLAQYADRPLYLPFGVHLVLVACSALVLLGLAETVPRRRPLSAVRPRRPGLPPRVRAVFGPAATASFVGFALFGVFTSVSPSFLAQSLDVHNRAVSGLVVALAFFASTAGQLAVGRVGVSRSLPLGCAALLAGLALLAGALWWELLPLVVLSAIVGGCGQGLAFRGAVSAVAEASSADRRAAVISALFVVAYTGISLPVIGVGLLAGPIGLEGAGLVFIACMALLVSAAGVYLLRRRPVPATEAGGGR</sequence>
<dbReference type="SUPFAM" id="SSF103473">
    <property type="entry name" value="MFS general substrate transporter"/>
    <property type="match status" value="1"/>
</dbReference>
<feature type="domain" description="Major facilitator superfamily (MFS) profile" evidence="8">
    <location>
        <begin position="1"/>
        <end position="392"/>
    </location>
</feature>
<dbReference type="PROSITE" id="PS00216">
    <property type="entry name" value="SUGAR_TRANSPORT_1"/>
    <property type="match status" value="1"/>
</dbReference>
<comment type="subcellular location">
    <subcellularLocation>
        <location evidence="1">Cell membrane</location>
        <topology evidence="1">Multi-pass membrane protein</topology>
    </subcellularLocation>
</comment>
<dbReference type="PANTHER" id="PTHR23517:SF13">
    <property type="entry name" value="MAJOR FACILITATOR SUPERFAMILY MFS_1"/>
    <property type="match status" value="1"/>
</dbReference>